<name>W8RTF8_9RHOB</name>
<evidence type="ECO:0000259" key="1">
    <source>
        <dbReference type="Pfam" id="PF13403"/>
    </source>
</evidence>
<dbReference type="Proteomes" id="UP000019593">
    <property type="component" value="Chromosome"/>
</dbReference>
<evidence type="ECO:0000313" key="2">
    <source>
        <dbReference type="EMBL" id="AHM04448.1"/>
    </source>
</evidence>
<dbReference type="STRING" id="1294273.roselon_02098"/>
<protein>
    <recommendedName>
        <fullName evidence="1">Hedgehog/Intein (Hint) domain-containing protein</fullName>
    </recommendedName>
</protein>
<gene>
    <name evidence="2" type="ORF">roselon_02098</name>
</gene>
<dbReference type="SUPFAM" id="SSF51294">
    <property type="entry name" value="Hedgehog/intein (Hint) domain"/>
    <property type="match status" value="1"/>
</dbReference>
<reference evidence="2 3" key="1">
    <citation type="submission" date="2013-03" db="EMBL/GenBank/DDBJ databases">
        <authorList>
            <person name="Fiebig A."/>
            <person name="Goeker M."/>
            <person name="Klenk H.-P.P."/>
        </authorList>
    </citation>
    <scope>NUCLEOTIDE SEQUENCE [LARGE SCALE GENOMIC DNA]</scope>
    <source>
        <strain evidence="3">DSM 19469</strain>
    </source>
</reference>
<dbReference type="RefSeq" id="WP_025312238.1">
    <property type="nucleotide sequence ID" value="NZ_CP004372.1"/>
</dbReference>
<dbReference type="eggNOG" id="COG2931">
    <property type="taxonomic scope" value="Bacteria"/>
</dbReference>
<dbReference type="Gene3D" id="2.170.16.10">
    <property type="entry name" value="Hedgehog/Intein (Hint) domain"/>
    <property type="match status" value="1"/>
</dbReference>
<organism evidence="2 3">
    <name type="scientific">Roseicyclus elongatus DSM 19469</name>
    <dbReference type="NCBI Taxonomy" id="1294273"/>
    <lineage>
        <taxon>Bacteria</taxon>
        <taxon>Pseudomonadati</taxon>
        <taxon>Pseudomonadota</taxon>
        <taxon>Alphaproteobacteria</taxon>
        <taxon>Rhodobacterales</taxon>
        <taxon>Roseobacteraceae</taxon>
        <taxon>Roseicyclus</taxon>
    </lineage>
</organism>
<dbReference type="Pfam" id="PF13403">
    <property type="entry name" value="Hint_2"/>
    <property type="match status" value="1"/>
</dbReference>
<dbReference type="InterPro" id="IPR028992">
    <property type="entry name" value="Hedgehog/Intein_dom"/>
</dbReference>
<dbReference type="HOGENOM" id="CLU_052810_4_0_5"/>
<dbReference type="EMBL" id="CP004372">
    <property type="protein sequence ID" value="AHM04448.1"/>
    <property type="molecule type" value="Genomic_DNA"/>
</dbReference>
<feature type="domain" description="Hedgehog/Intein (Hint)" evidence="1">
    <location>
        <begin position="162"/>
        <end position="300"/>
    </location>
</feature>
<dbReference type="AlphaFoldDB" id="W8RTF8"/>
<keyword evidence="3" id="KW-1185">Reference proteome</keyword>
<dbReference type="InterPro" id="IPR036844">
    <property type="entry name" value="Hint_dom_sf"/>
</dbReference>
<sequence>MAYSIFILPEGLLTVTGTTGGNGLDGVTQGDGSHLVGATITLGSNAWQEIELNDNDPAFADNDTGQRLANSETVQVTSTTTQTFGAGTIVEAEYGITVSDPDGNTYQLVAVNFRTGSPSYATIEGLAFLGPQGGFPPIGVPLTVVGAQEGPSYTATSYATPICFASGTAIATPEGEVAVETLHEGQMVLTADGPPCPIRWIGRSRFPALGRFAPVEFAPGTVGNARRLRLSRQHRLLVRGWQAEMLFGAPAVWVPAGHFVDQHRVRIIAGGEVVYHHLLLDGHHAVLAEGVEAESLHPGDIAAGWLSPETEADLLARFPEFRPFAARETSYPVVTAVEARALLAA</sequence>
<dbReference type="KEGG" id="red:roselon_02098"/>
<proteinExistence type="predicted"/>
<evidence type="ECO:0000313" key="3">
    <source>
        <dbReference type="Proteomes" id="UP000019593"/>
    </source>
</evidence>
<accession>W8RTF8</accession>